<feature type="compositionally biased region" description="Polar residues" evidence="1">
    <location>
        <begin position="1052"/>
        <end position="1076"/>
    </location>
</feature>
<feature type="compositionally biased region" description="Polar residues" evidence="1">
    <location>
        <begin position="1166"/>
        <end position="1179"/>
    </location>
</feature>
<dbReference type="GO" id="GO:0007165">
    <property type="term" value="P:signal transduction"/>
    <property type="evidence" value="ECO:0007669"/>
    <property type="project" value="InterPro"/>
</dbReference>
<dbReference type="InParanoid" id="A0A7M7PSB7"/>
<dbReference type="Gene3D" id="1.10.555.10">
    <property type="entry name" value="Rho GTPase activation protein"/>
    <property type="match status" value="1"/>
</dbReference>
<feature type="compositionally biased region" description="Basic and acidic residues" evidence="1">
    <location>
        <begin position="923"/>
        <end position="952"/>
    </location>
</feature>
<feature type="compositionally biased region" description="Basic and acidic residues" evidence="1">
    <location>
        <begin position="884"/>
        <end position="897"/>
    </location>
</feature>
<reference evidence="3" key="2">
    <citation type="submission" date="2021-01" db="UniProtKB">
        <authorList>
            <consortium name="EnsemblMetazoa"/>
        </authorList>
    </citation>
    <scope>IDENTIFICATION</scope>
</reference>
<evidence type="ECO:0000313" key="4">
    <source>
        <dbReference type="Proteomes" id="UP000007110"/>
    </source>
</evidence>
<accession>A0A7M7PSB7</accession>
<feature type="compositionally biased region" description="Basic and acidic residues" evidence="1">
    <location>
        <begin position="1205"/>
        <end position="1216"/>
    </location>
</feature>
<dbReference type="InterPro" id="IPR042869">
    <property type="entry name" value="ARHGAP11A/B"/>
</dbReference>
<proteinExistence type="predicted"/>
<dbReference type="Proteomes" id="UP000007110">
    <property type="component" value="Unassembled WGS sequence"/>
</dbReference>
<dbReference type="RefSeq" id="XP_030854363.1">
    <property type="nucleotide sequence ID" value="XM_030998503.1"/>
</dbReference>
<dbReference type="InterPro" id="IPR000198">
    <property type="entry name" value="RhoGAP_dom"/>
</dbReference>
<evidence type="ECO:0000256" key="1">
    <source>
        <dbReference type="SAM" id="MobiDB-lite"/>
    </source>
</evidence>
<feature type="region of interest" description="Disordered" evidence="1">
    <location>
        <begin position="429"/>
        <end position="448"/>
    </location>
</feature>
<protein>
    <recommendedName>
        <fullName evidence="2">Rho-GAP domain-containing protein</fullName>
    </recommendedName>
</protein>
<feature type="region of interest" description="Disordered" evidence="1">
    <location>
        <begin position="1050"/>
        <end position="1076"/>
    </location>
</feature>
<sequence length="1343" mass="148808">MTFSWELDNVDALQCVVKRDLKCSGIRISKKKDTHRNHQAQDMHASPLFGKALQSYELVRDEDSRCHVPRFLLECTKFLDSHLDMEGIFRISGSKSRQRELQKKLENGSCIPDDANAADVCSLFKQFFHTLPEPLITPKLQSAFYKCSQIEDIAEQRWVVLNICHLLPSLNLQTLRFIVLFLNRVASRSEKNRMDVSNLAKVFTPNFFGTFTALDKKNPEKMIGLQTSMVSLMIENARLIGEVPEWMIEKIAGHNQSREYLDRLTSEDELEKSDDNLEECGRLSRRRRRKSGTSFQVLVNGLGHSLGILKTGSSTESILSTATDTHNTESPKIMKRKASEDIGSAFTSNKRKALLHKMTTDPQFSKPGLHLHKIHHQGTPTQHSQHPALGEADAVTADGETLFRYGTPSIVYADDSFAGHTPGRLAGREMFSKGHNRGQETPKSKLKKFKELSARKLKRRSVALNLDGEPFSTKSPKASKTQENNKKETKDVGWRLANASPPDGGLDTMKLFEPQVRPSPSFDSPGRARRHIKTPSSPARLLTGASPALRRSTRLHTSDSENDTCGSIKPIRFSAGDSPRVVIVDTQAKAVASPKVVVVDITMVSESNLATEYVKKQQVHASQLIGSKLGKERTSPSIHIPDSTRQKIKAAEIVYATRSSIEDKHLQKIVDRSVKQSSSEDHVPAKEITPSMSEMSLSSVLSGISVGSLKSEFSQFGSEASEKPHTTTYMETDICSPCVFECKDDTMVAIEDPSKDCSDGMTPMETENPRDTTVVAGNAPVEETHFDGSQTTHPGKNQPEITDIRISKETLSNEGHPYVMYRPATGKGTMSKSESIDSGKGCSMEDLHAAATDGKPERHPPKVPSKQDSCDADVEDEGSEEEEEMKKEIDIKHTKESHIVLKEMQDPSDTGDQQGTMNRVAIENKFEGNKGEADELKTDNSNERYDASDKAKVLSSADGKVSKDDIFKVPHSVDNTVSESDKQNLINAALKSDMKKSRGSHSKTLPIKGDQKGRKNKNSSIVKSNIQLFNSFSTSDQAFNVSALGGVRKTRASSQKETQSVTKPMTPLTKSTSMDSGISNLQAAGHAMSTRSKDMNDSFLTAVGSKATLKVLSSSMENISTPKEEHTAPTSNQSRPIQSSQSMLDISTPVTSVNKPPMIRHMRNVRSMQNVSTPNNKENPSTPPSIRRRRPVSQGQKTAFQESDSFSKLKREKAFEVEDEASSVPLVKPLRDNNSPHLPRTRKPAPLDPRLATPLTPVQRARLCTPGSRKPVAIRHRSPVKPVKRLVKSPSPARSKGRLTPDRDNRTPKRYPRSPRNPLENASPRGRRQRSAVPVHVQDEWEL</sequence>
<feature type="compositionally biased region" description="Acidic residues" evidence="1">
    <location>
        <begin position="870"/>
        <end position="883"/>
    </location>
</feature>
<feature type="compositionally biased region" description="Polar residues" evidence="1">
    <location>
        <begin position="1128"/>
        <end position="1154"/>
    </location>
</feature>
<dbReference type="SMART" id="SM00324">
    <property type="entry name" value="RhoGAP"/>
    <property type="match status" value="1"/>
</dbReference>
<feature type="compositionally biased region" description="Polar residues" evidence="1">
    <location>
        <begin position="1194"/>
        <end position="1204"/>
    </location>
</feature>
<name>A0A7M7PSB7_STRPU</name>
<feature type="region of interest" description="Disordered" evidence="1">
    <location>
        <begin position="463"/>
        <end position="490"/>
    </location>
</feature>
<feature type="domain" description="Rho-GAP" evidence="2">
    <location>
        <begin position="51"/>
        <end position="241"/>
    </location>
</feature>
<reference evidence="4" key="1">
    <citation type="submission" date="2015-02" db="EMBL/GenBank/DDBJ databases">
        <title>Genome sequencing for Strongylocentrotus purpuratus.</title>
        <authorList>
            <person name="Murali S."/>
            <person name="Liu Y."/>
            <person name="Vee V."/>
            <person name="English A."/>
            <person name="Wang M."/>
            <person name="Skinner E."/>
            <person name="Han Y."/>
            <person name="Muzny D.M."/>
            <person name="Worley K.C."/>
            <person name="Gibbs R.A."/>
        </authorList>
    </citation>
    <scope>NUCLEOTIDE SEQUENCE</scope>
</reference>
<feature type="compositionally biased region" description="Basic and acidic residues" evidence="1">
    <location>
        <begin position="843"/>
        <end position="860"/>
    </location>
</feature>
<evidence type="ECO:0000259" key="2">
    <source>
        <dbReference type="PROSITE" id="PS50238"/>
    </source>
</evidence>
<feature type="region of interest" description="Disordered" evidence="1">
    <location>
        <begin position="990"/>
        <end position="1019"/>
    </location>
</feature>
<dbReference type="PANTHER" id="PTHR15670">
    <property type="entry name" value="RHO GTPASE ACTIVATING PROTEIN 11A"/>
    <property type="match status" value="1"/>
</dbReference>
<dbReference type="PANTHER" id="PTHR15670:SF4">
    <property type="entry name" value="RHO GTPASE-ACTIVATING PROTEIN 11A"/>
    <property type="match status" value="1"/>
</dbReference>
<feature type="region of interest" description="Disordered" evidence="1">
    <location>
        <begin position="1117"/>
        <end position="1343"/>
    </location>
</feature>
<feature type="compositionally biased region" description="Polar residues" evidence="1">
    <location>
        <begin position="472"/>
        <end position="482"/>
    </location>
</feature>
<feature type="region of interest" description="Disordered" evidence="1">
    <location>
        <begin position="822"/>
        <end position="897"/>
    </location>
</feature>
<feature type="region of interest" description="Disordered" evidence="1">
    <location>
        <begin position="923"/>
        <end position="959"/>
    </location>
</feature>
<dbReference type="SUPFAM" id="SSF48350">
    <property type="entry name" value="GTPase activation domain, GAP"/>
    <property type="match status" value="1"/>
</dbReference>
<feature type="compositionally biased region" description="Basic residues" evidence="1">
    <location>
        <begin position="1272"/>
        <end position="1287"/>
    </location>
</feature>
<dbReference type="KEGG" id="spu:115919058"/>
<dbReference type="PROSITE" id="PS50238">
    <property type="entry name" value="RHOGAP"/>
    <property type="match status" value="1"/>
</dbReference>
<dbReference type="GO" id="GO:0005096">
    <property type="term" value="F:GTPase activator activity"/>
    <property type="evidence" value="ECO:0000318"/>
    <property type="project" value="GO_Central"/>
</dbReference>
<dbReference type="GeneID" id="115919058"/>
<evidence type="ECO:0000313" key="3">
    <source>
        <dbReference type="EnsemblMetazoa" id="XP_030854363"/>
    </source>
</evidence>
<dbReference type="OrthoDB" id="410651at2759"/>
<dbReference type="EnsemblMetazoa" id="XM_030998503">
    <property type="protein sequence ID" value="XP_030854363"/>
    <property type="gene ID" value="LOC115919058"/>
</dbReference>
<keyword evidence="4" id="KW-1185">Reference proteome</keyword>
<dbReference type="Pfam" id="PF00620">
    <property type="entry name" value="RhoGAP"/>
    <property type="match status" value="1"/>
</dbReference>
<organism evidence="3 4">
    <name type="scientific">Strongylocentrotus purpuratus</name>
    <name type="common">Purple sea urchin</name>
    <dbReference type="NCBI Taxonomy" id="7668"/>
    <lineage>
        <taxon>Eukaryota</taxon>
        <taxon>Metazoa</taxon>
        <taxon>Echinodermata</taxon>
        <taxon>Eleutherozoa</taxon>
        <taxon>Echinozoa</taxon>
        <taxon>Echinoidea</taxon>
        <taxon>Euechinoidea</taxon>
        <taxon>Echinacea</taxon>
        <taxon>Camarodonta</taxon>
        <taxon>Echinidea</taxon>
        <taxon>Strongylocentrotidae</taxon>
        <taxon>Strongylocentrotus</taxon>
    </lineage>
</organism>
<feature type="region of interest" description="Disordered" evidence="1">
    <location>
        <begin position="518"/>
        <end position="542"/>
    </location>
</feature>
<dbReference type="InterPro" id="IPR008936">
    <property type="entry name" value="Rho_GTPase_activation_prot"/>
</dbReference>